<dbReference type="EMBL" id="GGEC01069020">
    <property type="protein sequence ID" value="MBX49504.1"/>
    <property type="molecule type" value="Transcribed_RNA"/>
</dbReference>
<evidence type="ECO:0000313" key="1">
    <source>
        <dbReference type="EMBL" id="MBX49504.1"/>
    </source>
</evidence>
<accession>A0A2P2P419</accession>
<dbReference type="AlphaFoldDB" id="A0A2P2P419"/>
<proteinExistence type="predicted"/>
<sequence length="28" mass="3314">MHTNVIIPDFNLEPCRETVWIDISQKLT</sequence>
<name>A0A2P2P419_RHIMU</name>
<reference evidence="1" key="1">
    <citation type="submission" date="2018-02" db="EMBL/GenBank/DDBJ databases">
        <title>Rhizophora mucronata_Transcriptome.</title>
        <authorList>
            <person name="Meera S.P."/>
            <person name="Sreeshan A."/>
            <person name="Augustine A."/>
        </authorList>
    </citation>
    <scope>NUCLEOTIDE SEQUENCE</scope>
    <source>
        <tissue evidence="1">Leaf</tissue>
    </source>
</reference>
<protein>
    <submittedName>
        <fullName evidence="1">Uncharacterized protein</fullName>
    </submittedName>
</protein>
<organism evidence="1">
    <name type="scientific">Rhizophora mucronata</name>
    <name type="common">Asiatic mangrove</name>
    <dbReference type="NCBI Taxonomy" id="61149"/>
    <lineage>
        <taxon>Eukaryota</taxon>
        <taxon>Viridiplantae</taxon>
        <taxon>Streptophyta</taxon>
        <taxon>Embryophyta</taxon>
        <taxon>Tracheophyta</taxon>
        <taxon>Spermatophyta</taxon>
        <taxon>Magnoliopsida</taxon>
        <taxon>eudicotyledons</taxon>
        <taxon>Gunneridae</taxon>
        <taxon>Pentapetalae</taxon>
        <taxon>rosids</taxon>
        <taxon>fabids</taxon>
        <taxon>Malpighiales</taxon>
        <taxon>Rhizophoraceae</taxon>
        <taxon>Rhizophora</taxon>
    </lineage>
</organism>